<feature type="binding site" evidence="9">
    <location>
        <position position="200"/>
    </location>
    <ligand>
        <name>chlorophyll a</name>
        <dbReference type="ChEBI" id="CHEBI:58416"/>
        <label>1</label>
    </ligand>
</feature>
<dbReference type="InterPro" id="IPR001344">
    <property type="entry name" value="Chloro_AB-bd_pln"/>
</dbReference>
<feature type="binding site" evidence="9">
    <location>
        <position position="78"/>
    </location>
    <ligand>
        <name>chlorophyll a</name>
        <dbReference type="ChEBI" id="CHEBI:58416"/>
        <label>1</label>
    </ligand>
</feature>
<evidence type="ECO:0000256" key="1">
    <source>
        <dbReference type="ARBA" id="ARBA00004022"/>
    </source>
</evidence>
<dbReference type="Gene3D" id="1.10.3460.10">
    <property type="entry name" value="Chlorophyll a/b binding protein domain"/>
    <property type="match status" value="1"/>
</dbReference>
<sequence>MLTTNLIAAVLMAPVLAFTGGLSSSRPATSLCETKGDLEALAKKLNPSLGFFDPLGLVNDTFLLQSNEATIGWLRHSEIKHGRVAMAAFVGYCVQSVYHFPWALTLDRQSYPSVNLSPPEQWDALPTAGKLQILIFVGFLEFFSEAAQPVHYTKGGKPGEFPPFLESKLIPHPVPLNLYDPFGQAASMDDEKKATRLRAEINNGRLAMIGIMGFLTEQKIPGSVPLLTGIVKPYAGEVMSPF</sequence>
<dbReference type="GO" id="GO:0030076">
    <property type="term" value="C:light-harvesting complex"/>
    <property type="evidence" value="ECO:0007669"/>
    <property type="project" value="UniProtKB-KW"/>
</dbReference>
<feature type="chain" id="PRO_5013029424" evidence="10">
    <location>
        <begin position="18"/>
        <end position="242"/>
    </location>
</feature>
<evidence type="ECO:0000313" key="12">
    <source>
        <dbReference type="Proteomes" id="UP000198406"/>
    </source>
</evidence>
<dbReference type="OrthoDB" id="191071at2759"/>
<feature type="signal peptide" evidence="10">
    <location>
        <begin position="1"/>
        <end position="17"/>
    </location>
</feature>
<dbReference type="EMBL" id="BDSP01000256">
    <property type="protein sequence ID" value="GAX27359.1"/>
    <property type="molecule type" value="Genomic_DNA"/>
</dbReference>
<evidence type="ECO:0000256" key="6">
    <source>
        <dbReference type="ARBA" id="ARBA00022640"/>
    </source>
</evidence>
<evidence type="ECO:0000313" key="11">
    <source>
        <dbReference type="EMBL" id="GAX27359.1"/>
    </source>
</evidence>
<dbReference type="GO" id="GO:0009507">
    <property type="term" value="C:chloroplast"/>
    <property type="evidence" value="ECO:0007669"/>
    <property type="project" value="UniProtKB-SubCell"/>
</dbReference>
<dbReference type="InParanoid" id="A0A1Z5KM57"/>
<evidence type="ECO:0000256" key="7">
    <source>
        <dbReference type="ARBA" id="ARBA00023243"/>
    </source>
</evidence>
<organism evidence="11 12">
    <name type="scientific">Fistulifera solaris</name>
    <name type="common">Oleaginous diatom</name>
    <dbReference type="NCBI Taxonomy" id="1519565"/>
    <lineage>
        <taxon>Eukaryota</taxon>
        <taxon>Sar</taxon>
        <taxon>Stramenopiles</taxon>
        <taxon>Ochrophyta</taxon>
        <taxon>Bacillariophyta</taxon>
        <taxon>Bacillariophyceae</taxon>
        <taxon>Bacillariophycidae</taxon>
        <taxon>Naviculales</taxon>
        <taxon>Naviculaceae</taxon>
        <taxon>Fistulifera</taxon>
    </lineage>
</organism>
<gene>
    <name evidence="11" type="ORF">FisN_17Lh258</name>
</gene>
<dbReference type="InterPro" id="IPR022796">
    <property type="entry name" value="Chloroa_b-bind"/>
</dbReference>
<keyword evidence="4" id="KW-0150">Chloroplast</keyword>
<evidence type="ECO:0000256" key="4">
    <source>
        <dbReference type="ARBA" id="ARBA00022528"/>
    </source>
</evidence>
<dbReference type="GO" id="GO:0009765">
    <property type="term" value="P:photosynthesis, light harvesting"/>
    <property type="evidence" value="ECO:0007669"/>
    <property type="project" value="InterPro"/>
</dbReference>
<keyword evidence="12" id="KW-1185">Reference proteome</keyword>
<keyword evidence="6" id="KW-0934">Plastid</keyword>
<feature type="binding site" evidence="9">
    <location>
        <position position="205"/>
    </location>
    <ligand>
        <name>chlorophyll a</name>
        <dbReference type="ChEBI" id="CHEBI:58416"/>
        <label>1</label>
    </ligand>
</feature>
<dbReference type="Proteomes" id="UP000198406">
    <property type="component" value="Unassembled WGS sequence"/>
</dbReference>
<comment type="function">
    <text evidence="1">The light-harvesting complex (LHC) functions as a light receptor, it captures and delivers excitation energy to photosystems with which it is closely associated. Energy is transferred from the carotenoid and chlorophyll C (or B) to chlorophyll A and the photosynthetic reaction centers where it is used to synthesize ATP and reducing power.</text>
</comment>
<accession>A0A1Z5KM57</accession>
<feature type="binding site" evidence="9">
    <location>
        <position position="203"/>
    </location>
    <ligand>
        <name>chlorophyll a</name>
        <dbReference type="ChEBI" id="CHEBI:58416"/>
        <label>1</label>
    </ligand>
</feature>
<protein>
    <submittedName>
        <fullName evidence="11">Uncharacterized protein</fullName>
    </submittedName>
</protein>
<dbReference type="GO" id="GO:0016168">
    <property type="term" value="F:chlorophyll binding"/>
    <property type="evidence" value="ECO:0007669"/>
    <property type="project" value="UniProtKB-KW"/>
</dbReference>
<evidence type="ECO:0000256" key="8">
    <source>
        <dbReference type="ARBA" id="ARBA00044011"/>
    </source>
</evidence>
<dbReference type="SUPFAM" id="SSF103511">
    <property type="entry name" value="Chlorophyll a-b binding protein"/>
    <property type="match status" value="1"/>
</dbReference>
<name>A0A1Z5KM57_FISSO</name>
<feature type="binding site" evidence="9">
    <location>
        <position position="83"/>
    </location>
    <ligand>
        <name>chlorophyll a</name>
        <dbReference type="ChEBI" id="CHEBI:58416"/>
        <label>1</label>
    </ligand>
</feature>
<keyword evidence="9" id="KW-0157">Chromophore</keyword>
<dbReference type="Pfam" id="PF00504">
    <property type="entry name" value="Chloroa_b-bind"/>
    <property type="match status" value="1"/>
</dbReference>
<evidence type="ECO:0000256" key="3">
    <source>
        <dbReference type="ARBA" id="ARBA00005933"/>
    </source>
</evidence>
<feature type="binding site" evidence="9">
    <location>
        <position position="81"/>
    </location>
    <ligand>
        <name>chlorophyll a</name>
        <dbReference type="ChEBI" id="CHEBI:58416"/>
        <label>1</label>
    </ligand>
</feature>
<evidence type="ECO:0000256" key="10">
    <source>
        <dbReference type="SAM" id="SignalP"/>
    </source>
</evidence>
<reference evidence="11 12" key="1">
    <citation type="journal article" date="2015" name="Plant Cell">
        <title>Oil accumulation by the oleaginous diatom Fistulifera solaris as revealed by the genome and transcriptome.</title>
        <authorList>
            <person name="Tanaka T."/>
            <person name="Maeda Y."/>
            <person name="Veluchamy A."/>
            <person name="Tanaka M."/>
            <person name="Abida H."/>
            <person name="Marechal E."/>
            <person name="Bowler C."/>
            <person name="Muto M."/>
            <person name="Sunaga Y."/>
            <person name="Tanaka M."/>
            <person name="Yoshino T."/>
            <person name="Taniguchi T."/>
            <person name="Fukuda Y."/>
            <person name="Nemoto M."/>
            <person name="Matsumoto M."/>
            <person name="Wong P.S."/>
            <person name="Aburatani S."/>
            <person name="Fujibuchi W."/>
        </authorList>
    </citation>
    <scope>NUCLEOTIDE SEQUENCE [LARGE SCALE GENOMIC DNA]</scope>
    <source>
        <strain evidence="11 12">JPCC DA0580</strain>
    </source>
</reference>
<evidence type="ECO:0000256" key="9">
    <source>
        <dbReference type="PIRSR" id="PIRSR601344-1"/>
    </source>
</evidence>
<comment type="subunit">
    <text evidence="8">The LHC complex of chromophytic algae is composed of fucoxanthin, chlorophyll A and C bound non-covalently by fucoxanthin chlorophyll proteins (FCPs). The ratio of the pigments in LHC; fucoxanthin: chlorophyll C: chlorophyll A; (0.6-1): (0.1-0.3): (1).</text>
</comment>
<comment type="caution">
    <text evidence="11">The sequence shown here is derived from an EMBL/GenBank/DDBJ whole genome shotgun (WGS) entry which is preliminary data.</text>
</comment>
<evidence type="ECO:0000256" key="2">
    <source>
        <dbReference type="ARBA" id="ARBA00004229"/>
    </source>
</evidence>
<proteinExistence type="inferred from homology"/>
<evidence type="ECO:0000256" key="5">
    <source>
        <dbReference type="ARBA" id="ARBA00022531"/>
    </source>
</evidence>
<comment type="similarity">
    <text evidence="3">Belongs to the fucoxanthin chlorophyll protein family.</text>
</comment>
<comment type="subcellular location">
    <subcellularLocation>
        <location evidence="2">Plastid</location>
        <location evidence="2">Chloroplast</location>
    </subcellularLocation>
</comment>
<dbReference type="GO" id="GO:0016020">
    <property type="term" value="C:membrane"/>
    <property type="evidence" value="ECO:0007669"/>
    <property type="project" value="InterPro"/>
</dbReference>
<dbReference type="AlphaFoldDB" id="A0A1Z5KM57"/>
<dbReference type="PANTHER" id="PTHR21649">
    <property type="entry name" value="CHLOROPHYLL A/B BINDING PROTEIN"/>
    <property type="match status" value="1"/>
</dbReference>
<keyword evidence="10" id="KW-0732">Signal</keyword>
<keyword evidence="9" id="KW-0148">Chlorophyll</keyword>
<keyword evidence="7" id="KW-0437">Light-harvesting polypeptide</keyword>
<keyword evidence="5" id="KW-0602">Photosynthesis</keyword>